<comment type="caution">
    <text evidence="1">The sequence shown here is derived from an EMBL/GenBank/DDBJ whole genome shotgun (WGS) entry which is preliminary data.</text>
</comment>
<organism evidence="1 2">
    <name type="scientific">Cupriavidus pinatubonensis</name>
    <dbReference type="NCBI Taxonomy" id="248026"/>
    <lineage>
        <taxon>Bacteria</taxon>
        <taxon>Pseudomonadati</taxon>
        <taxon>Pseudomonadota</taxon>
        <taxon>Betaproteobacteria</taxon>
        <taxon>Burkholderiales</taxon>
        <taxon>Burkholderiaceae</taxon>
        <taxon>Cupriavidus</taxon>
    </lineage>
</organism>
<gene>
    <name evidence="1" type="ORF">LMG23994_01622</name>
</gene>
<protein>
    <submittedName>
        <fullName evidence="1">Uncharacterized protein</fullName>
    </submittedName>
</protein>
<evidence type="ECO:0000313" key="2">
    <source>
        <dbReference type="Proteomes" id="UP000701702"/>
    </source>
</evidence>
<dbReference type="Proteomes" id="UP000701702">
    <property type="component" value="Unassembled WGS sequence"/>
</dbReference>
<dbReference type="RefSeq" id="WP_224001171.1">
    <property type="nucleotide sequence ID" value="NZ_CAJZAF010000007.1"/>
</dbReference>
<accession>A0ABN7YCP7</accession>
<sequence length="64" mass="7291">MKSFPPRTRQPVQTDLFNSAVPPLPRASLEQAHDELVTLLSQLLWEVVRDADATQSPENNYEQD</sequence>
<reference evidence="1 2" key="1">
    <citation type="submission" date="2021-08" db="EMBL/GenBank/DDBJ databases">
        <authorList>
            <person name="Peeters C."/>
        </authorList>
    </citation>
    <scope>NUCLEOTIDE SEQUENCE [LARGE SCALE GENOMIC DNA]</scope>
    <source>
        <strain evidence="1 2">LMG 23994</strain>
    </source>
</reference>
<evidence type="ECO:0000313" key="1">
    <source>
        <dbReference type="EMBL" id="CAG9169705.1"/>
    </source>
</evidence>
<name>A0ABN7YCP7_9BURK</name>
<keyword evidence="2" id="KW-1185">Reference proteome</keyword>
<dbReference type="EMBL" id="CAJZAF010000007">
    <property type="protein sequence ID" value="CAG9169705.1"/>
    <property type="molecule type" value="Genomic_DNA"/>
</dbReference>
<proteinExistence type="predicted"/>